<dbReference type="RefSeq" id="WP_092641663.1">
    <property type="nucleotide sequence ID" value="NZ_FNID01000028.1"/>
</dbReference>
<dbReference type="Pfam" id="PF00583">
    <property type="entry name" value="Acetyltransf_1"/>
    <property type="match status" value="1"/>
</dbReference>
<evidence type="ECO:0000313" key="4">
    <source>
        <dbReference type="Proteomes" id="UP000199182"/>
    </source>
</evidence>
<dbReference type="PROSITE" id="PS51186">
    <property type="entry name" value="GNAT"/>
    <property type="match status" value="1"/>
</dbReference>
<evidence type="ECO:0000313" key="3">
    <source>
        <dbReference type="EMBL" id="SDN68600.1"/>
    </source>
</evidence>
<dbReference type="SUPFAM" id="SSF55729">
    <property type="entry name" value="Acyl-CoA N-acyltransferases (Nat)"/>
    <property type="match status" value="1"/>
</dbReference>
<proteinExistence type="predicted"/>
<dbReference type="GO" id="GO:0016747">
    <property type="term" value="F:acyltransferase activity, transferring groups other than amino-acyl groups"/>
    <property type="evidence" value="ECO:0007669"/>
    <property type="project" value="InterPro"/>
</dbReference>
<keyword evidence="3" id="KW-0808">Transferase</keyword>
<name>A0A1H0DEL3_9FIRM</name>
<dbReference type="CDD" id="cd04301">
    <property type="entry name" value="NAT_SF"/>
    <property type="match status" value="1"/>
</dbReference>
<reference evidence="3 4" key="1">
    <citation type="submission" date="2016-10" db="EMBL/GenBank/DDBJ databases">
        <authorList>
            <person name="de Groot N.N."/>
        </authorList>
    </citation>
    <scope>NUCLEOTIDE SEQUENCE [LARGE SCALE GENOMIC DNA]</scope>
    <source>
        <strain evidence="3 4">CGMCC 1.5012</strain>
    </source>
</reference>
<sequence>MIELLPLQEENLHYIVEWNNDKGSNFLCQWAGPSAYSYPITEQQIKTRLEYSKRKQSDFKMYQIMLDHNTMIGTVELFNIEKHALRATMGRFLLAEEYRGKGYGQQAIKAVFRIAKNLLGLEELRLNVFEYNIAAQKCYEKSGFVFDSIREDPKNPKWNLYSYVIELYAIDIETGKRLLPDVQPEYKPEQDEPPLDIYTH</sequence>
<dbReference type="PANTHER" id="PTHR43415:SF3">
    <property type="entry name" value="GNAT-FAMILY ACETYLTRANSFERASE"/>
    <property type="match status" value="1"/>
</dbReference>
<dbReference type="InterPro" id="IPR016181">
    <property type="entry name" value="Acyl_CoA_acyltransferase"/>
</dbReference>
<organism evidence="3 4">
    <name type="scientific">Acetanaerobacterium elongatum</name>
    <dbReference type="NCBI Taxonomy" id="258515"/>
    <lineage>
        <taxon>Bacteria</taxon>
        <taxon>Bacillati</taxon>
        <taxon>Bacillota</taxon>
        <taxon>Clostridia</taxon>
        <taxon>Eubacteriales</taxon>
        <taxon>Oscillospiraceae</taxon>
        <taxon>Acetanaerobacterium</taxon>
    </lineage>
</organism>
<gene>
    <name evidence="3" type="ORF">SAMN05192585_12817</name>
</gene>
<feature type="region of interest" description="Disordered" evidence="1">
    <location>
        <begin position="181"/>
        <end position="200"/>
    </location>
</feature>
<dbReference type="InterPro" id="IPR000182">
    <property type="entry name" value="GNAT_dom"/>
</dbReference>
<evidence type="ECO:0000256" key="1">
    <source>
        <dbReference type="SAM" id="MobiDB-lite"/>
    </source>
</evidence>
<dbReference type="STRING" id="258515.SAMN05192585_12817"/>
<dbReference type="PANTHER" id="PTHR43415">
    <property type="entry name" value="SPERMIDINE N(1)-ACETYLTRANSFERASE"/>
    <property type="match status" value="1"/>
</dbReference>
<dbReference type="EMBL" id="FNID01000028">
    <property type="protein sequence ID" value="SDN68600.1"/>
    <property type="molecule type" value="Genomic_DNA"/>
</dbReference>
<keyword evidence="4" id="KW-1185">Reference proteome</keyword>
<feature type="compositionally biased region" description="Basic and acidic residues" evidence="1">
    <location>
        <begin position="181"/>
        <end position="190"/>
    </location>
</feature>
<accession>A0A1H0DEL3</accession>
<feature type="domain" description="N-acetyltransferase" evidence="2">
    <location>
        <begin position="2"/>
        <end position="170"/>
    </location>
</feature>
<dbReference type="Gene3D" id="3.40.630.30">
    <property type="match status" value="1"/>
</dbReference>
<protein>
    <submittedName>
        <fullName evidence="3">Protein N-acetyltransferase, RimJ/RimL family</fullName>
    </submittedName>
</protein>
<evidence type="ECO:0000259" key="2">
    <source>
        <dbReference type="PROSITE" id="PS51186"/>
    </source>
</evidence>
<dbReference type="OrthoDB" id="9795206at2"/>
<dbReference type="AlphaFoldDB" id="A0A1H0DEL3"/>
<dbReference type="Proteomes" id="UP000199182">
    <property type="component" value="Unassembled WGS sequence"/>
</dbReference>